<reference evidence="3" key="1">
    <citation type="submission" date="2017-06" db="EMBL/GenBank/DDBJ databases">
        <title>Herbaspirillum phytohormonus sp. nov., isolated from the root nodule of Robinia pseudoacacia in lead-zinc mine.</title>
        <authorList>
            <person name="Fan M."/>
            <person name="Lin Y."/>
        </authorList>
    </citation>
    <scope>NUCLEOTIDE SEQUENCE [LARGE SCALE GENOMIC DNA]</scope>
    <source>
        <strain evidence="3">SC-089</strain>
    </source>
</reference>
<evidence type="ECO:0000313" key="2">
    <source>
        <dbReference type="EMBL" id="OWT55285.1"/>
    </source>
</evidence>
<dbReference type="AlphaFoldDB" id="A0A225M1Q2"/>
<gene>
    <name evidence="2" type="ORF">CEY11_21485</name>
</gene>
<comment type="caution">
    <text evidence="2">The sequence shown here is derived from an EMBL/GenBank/DDBJ whole genome shotgun (WGS) entry which is preliminary data.</text>
</comment>
<feature type="non-terminal residue" evidence="2">
    <location>
        <position position="500"/>
    </location>
</feature>
<dbReference type="RefSeq" id="WP_143323006.1">
    <property type="nucleotide sequence ID" value="NZ_NJIH01000013.1"/>
</dbReference>
<sequence>MNLVELRQALGGLPNLTDDEITQAVAASNGITPDSPHYAAIADQFKGYNRTWGQALGDTAIAGGQAVLGLGKLAGEVGGAVIPGVHAYDNPVTNFFGGLSNDLGSMESQGLQNRQASADRNIQIAAQRARNSGASRAGQLGAEAKALVQNYWDNPQLALQDAIPLGVQFLAAGGAGKLVQGGAKLLGLGDGAARVAGTAAGVGGFAKMQGAAVGQDTYDQARAHGASVDQASEMAGRADAKTTAAAAALSFVPGGATIERSMLGGATLPERFGLGRLGTIARTTATESVGQGASQGYGTYARNQELQQVNPGQDLWQGVGAAAAQGALTTAPMALHASMRTRPPRTETGEIDLTDSTPKATPDLGSDMNVSVAPNGDTVRWPKDLDTPTAARGMQPAAPGGAVMPVPGLNVPTAQRRAQIAGPVDQRAAMAANEMGPQAPGRFVGPQYDPASMVDLAGQQVNPMQTTPATMADLYRPAEPVPFTGLVPDAAAPAAPPDYT</sequence>
<feature type="region of interest" description="Disordered" evidence="1">
    <location>
        <begin position="338"/>
        <end position="381"/>
    </location>
</feature>
<accession>A0A225M1Q2</accession>
<dbReference type="Proteomes" id="UP000214603">
    <property type="component" value="Unassembled WGS sequence"/>
</dbReference>
<evidence type="ECO:0000256" key="1">
    <source>
        <dbReference type="SAM" id="MobiDB-lite"/>
    </source>
</evidence>
<proteinExistence type="predicted"/>
<protein>
    <submittedName>
        <fullName evidence="2">Uncharacterized protein</fullName>
    </submittedName>
</protein>
<organism evidence="2 3">
    <name type="scientific">Candidimonas nitroreducens</name>
    <dbReference type="NCBI Taxonomy" id="683354"/>
    <lineage>
        <taxon>Bacteria</taxon>
        <taxon>Pseudomonadati</taxon>
        <taxon>Pseudomonadota</taxon>
        <taxon>Betaproteobacteria</taxon>
        <taxon>Burkholderiales</taxon>
        <taxon>Alcaligenaceae</taxon>
        <taxon>Candidimonas</taxon>
    </lineage>
</organism>
<keyword evidence="3" id="KW-1185">Reference proteome</keyword>
<evidence type="ECO:0000313" key="3">
    <source>
        <dbReference type="Proteomes" id="UP000214603"/>
    </source>
</evidence>
<name>A0A225M1Q2_9BURK</name>
<dbReference type="EMBL" id="NJIH01000013">
    <property type="protein sequence ID" value="OWT55285.1"/>
    <property type="molecule type" value="Genomic_DNA"/>
</dbReference>